<dbReference type="RefSeq" id="XP_022473442.1">
    <property type="nucleotide sequence ID" value="XM_022619985.1"/>
</dbReference>
<sequence length="212" mass="23795">MNRDASKRSGGTRRSQRRRQQSANLLNGRKIAKGDREQSCMAAVEAIPGLKFDGGGPLIIPILRPTFLDLLSDINDEPKKMSKFDHSLSAARRARTIIEMAISLIQTDRPPTHSYISKSAIWNDALTELRRHRWSWYLMQFKLDTSADKVAKIIDIIVRARKAFLASAADSAVATRYFQGFHGFLAALDQWIELKSRADAANISQRQNSAPS</sequence>
<dbReference type="AlphaFoldDB" id="A0A1G4B4S9"/>
<gene>
    <name evidence="2" type="ORF">CORC01_08354</name>
</gene>
<evidence type="ECO:0000313" key="3">
    <source>
        <dbReference type="Proteomes" id="UP000176998"/>
    </source>
</evidence>
<dbReference type="GeneID" id="34561495"/>
<dbReference type="Proteomes" id="UP000176998">
    <property type="component" value="Unassembled WGS sequence"/>
</dbReference>
<evidence type="ECO:0000256" key="1">
    <source>
        <dbReference type="SAM" id="MobiDB-lite"/>
    </source>
</evidence>
<proteinExistence type="predicted"/>
<feature type="region of interest" description="Disordered" evidence="1">
    <location>
        <begin position="1"/>
        <end position="23"/>
    </location>
</feature>
<feature type="compositionally biased region" description="Basic residues" evidence="1">
    <location>
        <begin position="10"/>
        <end position="20"/>
    </location>
</feature>
<organism evidence="2 3">
    <name type="scientific">Colletotrichum orchidophilum</name>
    <dbReference type="NCBI Taxonomy" id="1209926"/>
    <lineage>
        <taxon>Eukaryota</taxon>
        <taxon>Fungi</taxon>
        <taxon>Dikarya</taxon>
        <taxon>Ascomycota</taxon>
        <taxon>Pezizomycotina</taxon>
        <taxon>Sordariomycetes</taxon>
        <taxon>Hypocreomycetidae</taxon>
        <taxon>Glomerellales</taxon>
        <taxon>Glomerellaceae</taxon>
        <taxon>Colletotrichum</taxon>
    </lineage>
</organism>
<accession>A0A1G4B4S9</accession>
<comment type="caution">
    <text evidence="2">The sequence shown here is derived from an EMBL/GenBank/DDBJ whole genome shotgun (WGS) entry which is preliminary data.</text>
</comment>
<dbReference type="EMBL" id="MJBS01000071">
    <property type="protein sequence ID" value="OHE96282.1"/>
    <property type="molecule type" value="Genomic_DNA"/>
</dbReference>
<protein>
    <submittedName>
        <fullName evidence="2">Uncharacterized protein</fullName>
    </submittedName>
</protein>
<name>A0A1G4B4S9_9PEZI</name>
<reference evidence="2 3" key="1">
    <citation type="submission" date="2016-09" db="EMBL/GenBank/DDBJ databases">
        <authorList>
            <person name="Capua I."/>
            <person name="De Benedictis P."/>
            <person name="Joannis T."/>
            <person name="Lombin L.H."/>
            <person name="Cattoli G."/>
        </authorList>
    </citation>
    <scope>NUCLEOTIDE SEQUENCE [LARGE SCALE GENOMIC DNA]</scope>
    <source>
        <strain evidence="2 3">IMI 309357</strain>
    </source>
</reference>
<evidence type="ECO:0000313" key="2">
    <source>
        <dbReference type="EMBL" id="OHE96282.1"/>
    </source>
</evidence>
<keyword evidence="3" id="KW-1185">Reference proteome</keyword>